<accession>A0ACB8REL5</accession>
<evidence type="ECO:0000313" key="2">
    <source>
        <dbReference type="Proteomes" id="UP000814033"/>
    </source>
</evidence>
<sequence>MVLQAELVNAPAIGVQTNKFFGTTQVNVSPAQPADSDTSHIKELAKYGGPHYDGGDSVSGLTGMVACPEIPEEFKLGTFHLVEADLFVCLEGLQVAYFNSLWRHGGTPPCAPAEQAVPN</sequence>
<name>A0ACB8REL5_9AGAM</name>
<protein>
    <submittedName>
        <fullName evidence="1">Uncharacterized protein</fullName>
    </submittedName>
</protein>
<keyword evidence="2" id="KW-1185">Reference proteome</keyword>
<gene>
    <name evidence="1" type="ORF">FA95DRAFT_1610178</name>
</gene>
<evidence type="ECO:0000313" key="1">
    <source>
        <dbReference type="EMBL" id="KAI0042455.1"/>
    </source>
</evidence>
<dbReference type="Proteomes" id="UP000814033">
    <property type="component" value="Unassembled WGS sequence"/>
</dbReference>
<reference evidence="1" key="1">
    <citation type="submission" date="2021-02" db="EMBL/GenBank/DDBJ databases">
        <authorList>
            <consortium name="DOE Joint Genome Institute"/>
            <person name="Ahrendt S."/>
            <person name="Looney B.P."/>
            <person name="Miyauchi S."/>
            <person name="Morin E."/>
            <person name="Drula E."/>
            <person name="Courty P.E."/>
            <person name="Chicoki N."/>
            <person name="Fauchery L."/>
            <person name="Kohler A."/>
            <person name="Kuo A."/>
            <person name="Labutti K."/>
            <person name="Pangilinan J."/>
            <person name="Lipzen A."/>
            <person name="Riley R."/>
            <person name="Andreopoulos W."/>
            <person name="He G."/>
            <person name="Johnson J."/>
            <person name="Barry K.W."/>
            <person name="Grigoriev I.V."/>
            <person name="Nagy L."/>
            <person name="Hibbett D."/>
            <person name="Henrissat B."/>
            <person name="Matheny P.B."/>
            <person name="Labbe J."/>
            <person name="Martin F."/>
        </authorList>
    </citation>
    <scope>NUCLEOTIDE SEQUENCE</scope>
    <source>
        <strain evidence="1">FP105234-sp</strain>
    </source>
</reference>
<dbReference type="EMBL" id="MU276065">
    <property type="protein sequence ID" value="KAI0042455.1"/>
    <property type="molecule type" value="Genomic_DNA"/>
</dbReference>
<reference evidence="1" key="2">
    <citation type="journal article" date="2022" name="New Phytol.">
        <title>Evolutionary transition to the ectomycorrhizal habit in the genomes of a hyperdiverse lineage of mushroom-forming fungi.</title>
        <authorList>
            <person name="Looney B."/>
            <person name="Miyauchi S."/>
            <person name="Morin E."/>
            <person name="Drula E."/>
            <person name="Courty P.E."/>
            <person name="Kohler A."/>
            <person name="Kuo A."/>
            <person name="LaButti K."/>
            <person name="Pangilinan J."/>
            <person name="Lipzen A."/>
            <person name="Riley R."/>
            <person name="Andreopoulos W."/>
            <person name="He G."/>
            <person name="Johnson J."/>
            <person name="Nolan M."/>
            <person name="Tritt A."/>
            <person name="Barry K.W."/>
            <person name="Grigoriev I.V."/>
            <person name="Nagy L.G."/>
            <person name="Hibbett D."/>
            <person name="Henrissat B."/>
            <person name="Matheny P.B."/>
            <person name="Labbe J."/>
            <person name="Martin F.M."/>
        </authorList>
    </citation>
    <scope>NUCLEOTIDE SEQUENCE</scope>
    <source>
        <strain evidence="1">FP105234-sp</strain>
    </source>
</reference>
<comment type="caution">
    <text evidence="1">The sequence shown here is derived from an EMBL/GenBank/DDBJ whole genome shotgun (WGS) entry which is preliminary data.</text>
</comment>
<organism evidence="1 2">
    <name type="scientific">Auriscalpium vulgare</name>
    <dbReference type="NCBI Taxonomy" id="40419"/>
    <lineage>
        <taxon>Eukaryota</taxon>
        <taxon>Fungi</taxon>
        <taxon>Dikarya</taxon>
        <taxon>Basidiomycota</taxon>
        <taxon>Agaricomycotina</taxon>
        <taxon>Agaricomycetes</taxon>
        <taxon>Russulales</taxon>
        <taxon>Auriscalpiaceae</taxon>
        <taxon>Auriscalpium</taxon>
    </lineage>
</organism>
<proteinExistence type="predicted"/>